<keyword evidence="1" id="KW-0812">Transmembrane</keyword>
<reference evidence="2 3" key="1">
    <citation type="submission" date="2018-06" db="EMBL/GenBank/DDBJ databases">
        <authorList>
            <consortium name="Pathogen Informatics"/>
            <person name="Doyle S."/>
        </authorList>
    </citation>
    <scope>NUCLEOTIDE SEQUENCE [LARGE SCALE GENOMIC DNA]</scope>
    <source>
        <strain evidence="2 3">NCTC10308</strain>
    </source>
</reference>
<sequence length="58" mass="6824">MAYECKTLQIQNELPVCTEWQEASFLPELTSADRDLILQWAIGIFALVFVVRKIMRFF</sequence>
<feature type="transmembrane region" description="Helical" evidence="1">
    <location>
        <begin position="37"/>
        <end position="55"/>
    </location>
</feature>
<dbReference type="AlphaFoldDB" id="A0A380TYQ8"/>
<dbReference type="EMBL" id="UFRV01000006">
    <property type="protein sequence ID" value="SUT93181.1"/>
    <property type="molecule type" value="Genomic_DNA"/>
</dbReference>
<evidence type="ECO:0000313" key="2">
    <source>
        <dbReference type="EMBL" id="SUT93181.1"/>
    </source>
</evidence>
<evidence type="ECO:0000313" key="3">
    <source>
        <dbReference type="Proteomes" id="UP000254227"/>
    </source>
</evidence>
<keyword evidence="1" id="KW-1133">Transmembrane helix</keyword>
<keyword evidence="1" id="KW-0472">Membrane</keyword>
<name>A0A380TYQ8_ACIJO</name>
<accession>A0A380TYQ8</accession>
<evidence type="ECO:0000256" key="1">
    <source>
        <dbReference type="SAM" id="Phobius"/>
    </source>
</evidence>
<dbReference type="Proteomes" id="UP000254227">
    <property type="component" value="Unassembled WGS sequence"/>
</dbReference>
<protein>
    <submittedName>
        <fullName evidence="2">Uncharacterized protein</fullName>
    </submittedName>
</protein>
<gene>
    <name evidence="2" type="ORF">NCTC10308_00995</name>
</gene>
<organism evidence="2 3">
    <name type="scientific">Acinetobacter johnsonii</name>
    <dbReference type="NCBI Taxonomy" id="40214"/>
    <lineage>
        <taxon>Bacteria</taxon>
        <taxon>Pseudomonadati</taxon>
        <taxon>Pseudomonadota</taxon>
        <taxon>Gammaproteobacteria</taxon>
        <taxon>Moraxellales</taxon>
        <taxon>Moraxellaceae</taxon>
        <taxon>Acinetobacter</taxon>
    </lineage>
</organism>
<proteinExistence type="predicted"/>